<organism evidence="1 2">
    <name type="scientific">Paraglomus occultum</name>
    <dbReference type="NCBI Taxonomy" id="144539"/>
    <lineage>
        <taxon>Eukaryota</taxon>
        <taxon>Fungi</taxon>
        <taxon>Fungi incertae sedis</taxon>
        <taxon>Mucoromycota</taxon>
        <taxon>Glomeromycotina</taxon>
        <taxon>Glomeromycetes</taxon>
        <taxon>Paraglomerales</taxon>
        <taxon>Paraglomeraceae</taxon>
        <taxon>Paraglomus</taxon>
    </lineage>
</organism>
<dbReference type="InterPro" id="IPR027417">
    <property type="entry name" value="P-loop_NTPase"/>
</dbReference>
<reference evidence="1" key="1">
    <citation type="submission" date="2021-06" db="EMBL/GenBank/DDBJ databases">
        <authorList>
            <person name="Kallberg Y."/>
            <person name="Tangrot J."/>
            <person name="Rosling A."/>
        </authorList>
    </citation>
    <scope>NUCLEOTIDE SEQUENCE</scope>
    <source>
        <strain evidence="1">IA702</strain>
    </source>
</reference>
<accession>A0A9N9C9E5</accession>
<keyword evidence="2" id="KW-1185">Reference proteome</keyword>
<dbReference type="AlphaFoldDB" id="A0A9N9C9E5"/>
<sequence length="375" mass="43338">TEKELEDAYNKYKNFYVKYHSDHPATTTDCYDEYRATLGKQVDRVSEEIIPEEAEDGPDSLMVITPERLKIFTDYMESHRVGLVRSPPYSGKTTLSRRLQEHFRTQGINAVYINLAAFAKELEEEEECTYARFNAYWESKTNNSWESLMQYTMPIKIIVDEAQVIYNTAASFWGSLKFILSDLRSHNFRILLLSTYHPTYNIVTPMTFPDALGLSSLRLTQHEVEELVRNYVHKRQSGTIGRPFSIPKLVENTIFNFTHGYAGLCRTALSDLRQKFPNGGSPNDMLKHLASTRFLNRLMTLRALYWAHEWDPTESEADLLRRLLLKCDPDSTFQPLNIASFPQLGKYLKIGIIIEDNDTGRMYFAAPILRIVLSN</sequence>
<dbReference type="OrthoDB" id="158739at2759"/>
<proteinExistence type="predicted"/>
<protein>
    <submittedName>
        <fullName evidence="1">1187_t:CDS:1</fullName>
    </submittedName>
</protein>
<dbReference type="Proteomes" id="UP000789572">
    <property type="component" value="Unassembled WGS sequence"/>
</dbReference>
<evidence type="ECO:0000313" key="1">
    <source>
        <dbReference type="EMBL" id="CAG8595353.1"/>
    </source>
</evidence>
<comment type="caution">
    <text evidence="1">The sequence shown here is derived from an EMBL/GenBank/DDBJ whole genome shotgun (WGS) entry which is preliminary data.</text>
</comment>
<name>A0A9N9C9E5_9GLOM</name>
<gene>
    <name evidence="1" type="ORF">POCULU_LOCUS7186</name>
</gene>
<dbReference type="EMBL" id="CAJVPJ010001542">
    <property type="protein sequence ID" value="CAG8595353.1"/>
    <property type="molecule type" value="Genomic_DNA"/>
</dbReference>
<evidence type="ECO:0000313" key="2">
    <source>
        <dbReference type="Proteomes" id="UP000789572"/>
    </source>
</evidence>
<dbReference type="Gene3D" id="3.40.50.300">
    <property type="entry name" value="P-loop containing nucleotide triphosphate hydrolases"/>
    <property type="match status" value="1"/>
</dbReference>
<dbReference type="SUPFAM" id="SSF52540">
    <property type="entry name" value="P-loop containing nucleoside triphosphate hydrolases"/>
    <property type="match status" value="1"/>
</dbReference>
<feature type="non-terminal residue" evidence="1">
    <location>
        <position position="1"/>
    </location>
</feature>